<evidence type="ECO:0000259" key="8">
    <source>
        <dbReference type="PROSITE" id="PS50112"/>
    </source>
</evidence>
<feature type="domain" description="PAC" evidence="9">
    <location>
        <begin position="493"/>
        <end position="544"/>
    </location>
</feature>
<name>A0A2S6HGW0_9GAMM</name>
<keyword evidence="7" id="KW-0812">Transmembrane</keyword>
<evidence type="ECO:0000256" key="1">
    <source>
        <dbReference type="ARBA" id="ARBA00000085"/>
    </source>
</evidence>
<evidence type="ECO:0000259" key="9">
    <source>
        <dbReference type="PROSITE" id="PS50113"/>
    </source>
</evidence>
<keyword evidence="7" id="KW-0472">Membrane</keyword>
<keyword evidence="6" id="KW-0175">Coiled coil</keyword>
<feature type="domain" description="PAC" evidence="9">
    <location>
        <begin position="874"/>
        <end position="927"/>
    </location>
</feature>
<feature type="transmembrane region" description="Helical" evidence="7">
    <location>
        <begin position="20"/>
        <end position="37"/>
    </location>
</feature>
<keyword evidence="7" id="KW-1133">Transmembrane helix</keyword>
<keyword evidence="3" id="KW-0597">Phosphoprotein</keyword>
<evidence type="ECO:0000256" key="5">
    <source>
        <dbReference type="ARBA" id="ARBA00022777"/>
    </source>
</evidence>
<dbReference type="PROSITE" id="PS50112">
    <property type="entry name" value="PAS"/>
    <property type="match status" value="3"/>
</dbReference>
<dbReference type="AlphaFoldDB" id="A0A2S6HGW0"/>
<dbReference type="InterPro" id="IPR035965">
    <property type="entry name" value="PAS-like_dom_sf"/>
</dbReference>
<dbReference type="InterPro" id="IPR001610">
    <property type="entry name" value="PAC"/>
</dbReference>
<dbReference type="SUPFAM" id="SSF55785">
    <property type="entry name" value="PYP-like sensor domain (PAS domain)"/>
    <property type="match status" value="4"/>
</dbReference>
<evidence type="ECO:0000256" key="4">
    <source>
        <dbReference type="ARBA" id="ARBA00022679"/>
    </source>
</evidence>
<evidence type="ECO:0000313" key="11">
    <source>
        <dbReference type="Proteomes" id="UP000240010"/>
    </source>
</evidence>
<accession>A0A2S6HGW0</accession>
<dbReference type="InterPro" id="IPR013655">
    <property type="entry name" value="PAS_fold_3"/>
</dbReference>
<feature type="transmembrane region" description="Helical" evidence="7">
    <location>
        <begin position="377"/>
        <end position="398"/>
    </location>
</feature>
<dbReference type="InterPro" id="IPR052162">
    <property type="entry name" value="Sensor_kinase/Photoreceptor"/>
</dbReference>
<feature type="domain" description="PAS" evidence="8">
    <location>
        <begin position="672"/>
        <end position="743"/>
    </location>
</feature>
<dbReference type="SMART" id="SM00086">
    <property type="entry name" value="PAC"/>
    <property type="match status" value="3"/>
</dbReference>
<dbReference type="InterPro" id="IPR013656">
    <property type="entry name" value="PAS_4"/>
</dbReference>
<dbReference type="InterPro" id="IPR000700">
    <property type="entry name" value="PAS-assoc_C"/>
</dbReference>
<evidence type="ECO:0000313" key="10">
    <source>
        <dbReference type="EMBL" id="PPK76718.1"/>
    </source>
</evidence>
<evidence type="ECO:0000256" key="2">
    <source>
        <dbReference type="ARBA" id="ARBA00012438"/>
    </source>
</evidence>
<organism evidence="10 11">
    <name type="scientific">Methylobacter tundripaludum</name>
    <dbReference type="NCBI Taxonomy" id="173365"/>
    <lineage>
        <taxon>Bacteria</taxon>
        <taxon>Pseudomonadati</taxon>
        <taxon>Pseudomonadota</taxon>
        <taxon>Gammaproteobacteria</taxon>
        <taxon>Methylococcales</taxon>
        <taxon>Methylococcaceae</taxon>
        <taxon>Methylobacter</taxon>
    </lineage>
</organism>
<dbReference type="PROSITE" id="PS50113">
    <property type="entry name" value="PAC"/>
    <property type="match status" value="2"/>
</dbReference>
<reference evidence="10 11" key="1">
    <citation type="submission" date="2018-02" db="EMBL/GenBank/DDBJ databases">
        <title>Subsurface microbial communities from deep shales in Ohio and West Virginia, USA.</title>
        <authorList>
            <person name="Wrighton K."/>
        </authorList>
    </citation>
    <scope>NUCLEOTIDE SEQUENCE [LARGE SCALE GENOMIC DNA]</scope>
    <source>
        <strain evidence="10 11">OWC-DMM</strain>
    </source>
</reference>
<dbReference type="Proteomes" id="UP000240010">
    <property type="component" value="Unassembled WGS sequence"/>
</dbReference>
<keyword evidence="4" id="KW-0808">Transferase</keyword>
<dbReference type="EC" id="2.7.13.3" evidence="2"/>
<feature type="domain" description="PAS" evidence="8">
    <location>
        <begin position="798"/>
        <end position="870"/>
    </location>
</feature>
<gene>
    <name evidence="10" type="ORF">B0F87_103325</name>
</gene>
<protein>
    <recommendedName>
        <fullName evidence="2">histidine kinase</fullName>
        <ecNumber evidence="2">2.7.13.3</ecNumber>
    </recommendedName>
</protein>
<dbReference type="CDD" id="cd00130">
    <property type="entry name" value="PAS"/>
    <property type="match status" value="3"/>
</dbReference>
<keyword evidence="5" id="KW-0418">Kinase</keyword>
<feature type="transmembrane region" description="Helical" evidence="7">
    <location>
        <begin position="99"/>
        <end position="118"/>
    </location>
</feature>
<comment type="catalytic activity">
    <reaction evidence="1">
        <text>ATP + protein L-histidine = ADP + protein N-phospho-L-histidine.</text>
        <dbReference type="EC" id="2.7.13.3"/>
    </reaction>
</comment>
<dbReference type="Pfam" id="PF13188">
    <property type="entry name" value="PAS_8"/>
    <property type="match status" value="1"/>
</dbReference>
<dbReference type="GO" id="GO:0004673">
    <property type="term" value="F:protein histidine kinase activity"/>
    <property type="evidence" value="ECO:0007669"/>
    <property type="project" value="UniProtKB-EC"/>
</dbReference>
<dbReference type="Pfam" id="PF08447">
    <property type="entry name" value="PAS_3"/>
    <property type="match status" value="1"/>
</dbReference>
<comment type="caution">
    <text evidence="10">The sequence shown here is derived from an EMBL/GenBank/DDBJ whole genome shotgun (WGS) entry which is preliminary data.</text>
</comment>
<feature type="transmembrane region" description="Helical" evidence="7">
    <location>
        <begin position="58"/>
        <end position="79"/>
    </location>
</feature>
<dbReference type="SMART" id="SM00091">
    <property type="entry name" value="PAS"/>
    <property type="match status" value="3"/>
</dbReference>
<evidence type="ECO:0000256" key="6">
    <source>
        <dbReference type="SAM" id="Coils"/>
    </source>
</evidence>
<feature type="domain" description="PAS" evidence="8">
    <location>
        <begin position="420"/>
        <end position="489"/>
    </location>
</feature>
<dbReference type="PANTHER" id="PTHR43304:SF1">
    <property type="entry name" value="PAC DOMAIN-CONTAINING PROTEIN"/>
    <property type="match status" value="1"/>
</dbReference>
<evidence type="ECO:0000256" key="3">
    <source>
        <dbReference type="ARBA" id="ARBA00022553"/>
    </source>
</evidence>
<dbReference type="NCBIfam" id="TIGR00229">
    <property type="entry name" value="sensory_box"/>
    <property type="match status" value="3"/>
</dbReference>
<dbReference type="EMBL" id="PTIZ01000003">
    <property type="protein sequence ID" value="PPK76718.1"/>
    <property type="molecule type" value="Genomic_DNA"/>
</dbReference>
<dbReference type="InterPro" id="IPR000014">
    <property type="entry name" value="PAS"/>
</dbReference>
<feature type="coiled-coil region" evidence="6">
    <location>
        <begin position="918"/>
        <end position="945"/>
    </location>
</feature>
<proteinExistence type="predicted"/>
<dbReference type="PANTHER" id="PTHR43304">
    <property type="entry name" value="PHYTOCHROME-LIKE PROTEIN CPH1"/>
    <property type="match status" value="1"/>
</dbReference>
<dbReference type="Gene3D" id="3.30.450.20">
    <property type="entry name" value="PAS domain"/>
    <property type="match status" value="4"/>
</dbReference>
<dbReference type="Pfam" id="PF08448">
    <property type="entry name" value="PAS_4"/>
    <property type="match status" value="1"/>
</dbReference>
<sequence>MPPDTAPLSSRPEPANRGGILAIVLVYAVFAACWILLSDKWVQILFNDPNQIILASMLKGWLFVGVTSLLLYGLMLRWIGGNTTSAALPADSHGLGLPFLSLAAIIVMFTGAGIFHTFTQQKEEAIVRLQADVDIKARQIADWLRESQADADFIRTSDFFTEQFRRWQESGDQQSGERLQMQLEQLSRNRGFGAVVLLDPRGKKLWGNDRTPLTVAQPLQAAASAERIVRRVGPYRDAAGNLCLDFITPLTTLSGPPPLVILHVDLTDRLAPILQTRPVPGTGGETVLFQRNGDRVLLLDKPGHQEETETGLPVPMAMEKLLVELRNNAVSPGSPIEGLDYRGIPVVAVVSAIADTDWFLMTKLDLSELYAEAVGDVTWTGFVGLLALFMAGAGLYLLRQAQQLTLAQAVQQSQTERLRALHLLAAIADSSEDPIFAKDLEGRYILFNRAASRFVGKPVEDVLGGDDRSLFPSEQADLVMSIDRQVNAENRTITQEERLNTSQGERVFLTTKGPLRDSEDNMIGIFGISRDITERKQAEAALHTSELNYRSLFENMMNSVVHARVIFQGETPVDMEYISTNPAFATVTGITESVIGRRISEVIPRYCENNQEALELFGRVAATGVSTSWEHYLRELNRWFSFMIYSPNPGEIIIVTENITERKQAELALRDSEGRFRALVEQSLAGIYIIQDDRFRYVNPGFLTLFGYDSPEALIDNVSVADLVSPENRERVGEIMRRRIDGEVADLHYIFVGLHRDGSRIDVEIHGRTFDYQGRPAIIGFILNISERKTAEAQLRISEERLKLALNATSDGLWDWDLRSGLAYLTPHYYEMTGYLPDQVTPDFEFFKQTVHPDDLPHVLETMEAHIQGKTPSSDFDYRLVTSSGEIKWIRGRGRVAERDAEGAPLRMIGTIADISARKAVEEALRRQTQELAQRNAELERFNRATVGRELDMIALKQQVNELSRQLGQEPPYPLAFLDALPVPPKGTAAS</sequence>
<evidence type="ECO:0000256" key="7">
    <source>
        <dbReference type="SAM" id="Phobius"/>
    </source>
</evidence>